<dbReference type="AlphaFoldDB" id="A0A9X3ISR9"/>
<gene>
    <name evidence="2" type="ORF">OUO13_08230</name>
</gene>
<reference evidence="2" key="1">
    <citation type="submission" date="2022-11" db="EMBL/GenBank/DDBJ databases">
        <title>Parathalassolutuus dongxingensis gen. nov., sp. nov., a novel member of family Oceanospirillaceae isolated from a coastal shrimp pond in Guangxi, China.</title>
        <authorList>
            <person name="Chen H."/>
        </authorList>
    </citation>
    <scope>NUCLEOTIDE SEQUENCE</scope>
    <source>
        <strain evidence="2">G-43</strain>
    </source>
</reference>
<dbReference type="Gene3D" id="3.40.190.10">
    <property type="entry name" value="Periplasmic binding protein-like II"/>
    <property type="match status" value="1"/>
</dbReference>
<accession>A0A9X3ISR9</accession>
<keyword evidence="3" id="KW-1185">Reference proteome</keyword>
<evidence type="ECO:0000313" key="3">
    <source>
        <dbReference type="Proteomes" id="UP001150830"/>
    </source>
</evidence>
<comment type="caution">
    <text evidence="2">The sequence shown here is derived from an EMBL/GenBank/DDBJ whole genome shotgun (WGS) entry which is preliminary data.</text>
</comment>
<name>A0A9X3ISR9_9GAMM</name>
<evidence type="ECO:0008006" key="4">
    <source>
        <dbReference type="Google" id="ProtNLM"/>
    </source>
</evidence>
<organism evidence="2 3">
    <name type="scientific">Parathalassolituus penaei</name>
    <dbReference type="NCBI Taxonomy" id="2997323"/>
    <lineage>
        <taxon>Bacteria</taxon>
        <taxon>Pseudomonadati</taxon>
        <taxon>Pseudomonadota</taxon>
        <taxon>Gammaproteobacteria</taxon>
        <taxon>Oceanospirillales</taxon>
        <taxon>Oceanospirillaceae</taxon>
        <taxon>Parathalassolituus</taxon>
    </lineage>
</organism>
<dbReference type="EMBL" id="JAPNOA010000024">
    <property type="protein sequence ID" value="MCY0965169.1"/>
    <property type="molecule type" value="Genomic_DNA"/>
</dbReference>
<evidence type="ECO:0000313" key="2">
    <source>
        <dbReference type="EMBL" id="MCY0965169.1"/>
    </source>
</evidence>
<evidence type="ECO:0000256" key="1">
    <source>
        <dbReference type="SAM" id="SignalP"/>
    </source>
</evidence>
<protein>
    <recommendedName>
        <fullName evidence="4">Phosphate ABC transporter substrate-binding protein</fullName>
    </recommendedName>
</protein>
<feature type="chain" id="PRO_5040983059" description="Phosphate ABC transporter substrate-binding protein" evidence="1">
    <location>
        <begin position="36"/>
        <end position="155"/>
    </location>
</feature>
<proteinExistence type="predicted"/>
<dbReference type="SUPFAM" id="SSF53850">
    <property type="entry name" value="Periplasmic binding protein-like II"/>
    <property type="match status" value="1"/>
</dbReference>
<dbReference type="Proteomes" id="UP001150830">
    <property type="component" value="Unassembled WGS sequence"/>
</dbReference>
<keyword evidence="1" id="KW-0732">Signal</keyword>
<feature type="signal peptide" evidence="1">
    <location>
        <begin position="1"/>
        <end position="35"/>
    </location>
</feature>
<dbReference type="RefSeq" id="WP_283173384.1">
    <property type="nucleotide sequence ID" value="NZ_JAPNOA010000024.1"/>
</dbReference>
<sequence>MMTFLIFLTSRMPVRRCGGLALLLASVLLAPVASADGTLLVIANLGADQKITLSREQVRNLFMGIPVGESLTPVVLTADNKARAGFNTRVIGMAEARIQSYWAQMKFTGRKTPPAEFRSEAELIEFVQKTPGSIGYVSASTKLPDNLQVVYEDAR</sequence>